<dbReference type="PROSITE" id="PS01344">
    <property type="entry name" value="FRATAXIN_1"/>
    <property type="match status" value="1"/>
</dbReference>
<evidence type="ECO:0000256" key="3">
    <source>
        <dbReference type="ARBA" id="ARBA00013107"/>
    </source>
</evidence>
<evidence type="ECO:0000256" key="11">
    <source>
        <dbReference type="ARBA" id="ARBA00023128"/>
    </source>
</evidence>
<evidence type="ECO:0000313" key="13">
    <source>
        <dbReference type="EMBL" id="KAJ8768426.1"/>
    </source>
</evidence>
<dbReference type="NCBIfam" id="TIGR03421">
    <property type="entry name" value="FeS_CyaY"/>
    <property type="match status" value="1"/>
</dbReference>
<dbReference type="SMART" id="SM01219">
    <property type="entry name" value="Frataxin_Cyay"/>
    <property type="match status" value="1"/>
</dbReference>
<dbReference type="GO" id="GO:0034986">
    <property type="term" value="F:iron chaperone activity"/>
    <property type="evidence" value="ECO:0007669"/>
    <property type="project" value="TreeGrafter"/>
</dbReference>
<keyword evidence="7" id="KW-0809">Transit peptide</keyword>
<evidence type="ECO:0000313" key="14">
    <source>
        <dbReference type="Proteomes" id="UP001159364"/>
    </source>
</evidence>
<dbReference type="InterPro" id="IPR002908">
    <property type="entry name" value="Frataxin/CyaY"/>
</dbReference>
<dbReference type="PANTHER" id="PTHR16821:SF2">
    <property type="entry name" value="FRATAXIN, MITOCHONDRIAL"/>
    <property type="match status" value="1"/>
</dbReference>
<dbReference type="InterPro" id="IPR036524">
    <property type="entry name" value="Frataxin/CyaY_sf"/>
</dbReference>
<evidence type="ECO:0000256" key="1">
    <source>
        <dbReference type="ARBA" id="ARBA00004173"/>
    </source>
</evidence>
<keyword evidence="6" id="KW-0410">Iron transport</keyword>
<evidence type="ECO:0000256" key="8">
    <source>
        <dbReference type="ARBA" id="ARBA00023002"/>
    </source>
</evidence>
<keyword evidence="9" id="KW-0408">Iron</keyword>
<dbReference type="GO" id="GO:0006879">
    <property type="term" value="P:intracellular iron ion homeostasis"/>
    <property type="evidence" value="ECO:0007669"/>
    <property type="project" value="UniProtKB-KW"/>
</dbReference>
<dbReference type="GO" id="GO:0008198">
    <property type="term" value="F:ferrous iron binding"/>
    <property type="evidence" value="ECO:0007669"/>
    <property type="project" value="TreeGrafter"/>
</dbReference>
<keyword evidence="10" id="KW-0406">Ion transport</keyword>
<dbReference type="PROSITE" id="PS50810">
    <property type="entry name" value="FRATAXIN_2"/>
    <property type="match status" value="1"/>
</dbReference>
<comment type="similarity">
    <text evidence="2">Belongs to the frataxin family.</text>
</comment>
<dbReference type="AlphaFoldDB" id="A0AAV8TNC3"/>
<evidence type="ECO:0000256" key="10">
    <source>
        <dbReference type="ARBA" id="ARBA00023065"/>
    </source>
</evidence>
<dbReference type="GO" id="GO:0016226">
    <property type="term" value="P:iron-sulfur cluster assembly"/>
    <property type="evidence" value="ECO:0007669"/>
    <property type="project" value="InterPro"/>
</dbReference>
<dbReference type="Pfam" id="PF01491">
    <property type="entry name" value="Frataxin_Cyay"/>
    <property type="match status" value="1"/>
</dbReference>
<dbReference type="GO" id="GO:0005739">
    <property type="term" value="C:mitochondrion"/>
    <property type="evidence" value="ECO:0007669"/>
    <property type="project" value="UniProtKB-SubCell"/>
</dbReference>
<proteinExistence type="inferred from homology"/>
<evidence type="ECO:0000256" key="7">
    <source>
        <dbReference type="ARBA" id="ARBA00022946"/>
    </source>
</evidence>
<evidence type="ECO:0000256" key="6">
    <source>
        <dbReference type="ARBA" id="ARBA00022496"/>
    </source>
</evidence>
<dbReference type="InterPro" id="IPR020895">
    <property type="entry name" value="Frataxin_CS"/>
</dbReference>
<dbReference type="EMBL" id="JAIWQS010000004">
    <property type="protein sequence ID" value="KAJ8768426.1"/>
    <property type="molecule type" value="Genomic_DNA"/>
</dbReference>
<dbReference type="Gene3D" id="3.30.920.10">
    <property type="entry name" value="Frataxin/CyaY"/>
    <property type="match status" value="1"/>
</dbReference>
<keyword evidence="5" id="KW-0813">Transport</keyword>
<dbReference type="SUPFAM" id="SSF55387">
    <property type="entry name" value="Frataxin/Nqo15-like"/>
    <property type="match status" value="1"/>
</dbReference>
<keyword evidence="11" id="KW-0496">Mitochondrion</keyword>
<dbReference type="PANTHER" id="PTHR16821">
    <property type="entry name" value="FRATAXIN"/>
    <property type="match status" value="1"/>
</dbReference>
<protein>
    <recommendedName>
        <fullName evidence="3">ferroxidase</fullName>
        <ecNumber evidence="3">1.16.3.1</ecNumber>
    </recommendedName>
</protein>
<dbReference type="GO" id="GO:0006826">
    <property type="term" value="P:iron ion transport"/>
    <property type="evidence" value="ECO:0007669"/>
    <property type="project" value="UniProtKB-KW"/>
</dbReference>
<dbReference type="GO" id="GO:0008199">
    <property type="term" value="F:ferric iron binding"/>
    <property type="evidence" value="ECO:0007669"/>
    <property type="project" value="InterPro"/>
</dbReference>
<keyword evidence="4" id="KW-0409">Iron storage</keyword>
<dbReference type="Proteomes" id="UP001159364">
    <property type="component" value="Linkage Group LG04"/>
</dbReference>
<dbReference type="FunFam" id="3.30.920.10:FF:000003">
    <property type="entry name" value="Frataxin, mitochondrial"/>
    <property type="match status" value="1"/>
</dbReference>
<comment type="subcellular location">
    <subcellularLocation>
        <location evidence="1">Mitochondrion</location>
    </subcellularLocation>
</comment>
<organism evidence="13 14">
    <name type="scientific">Erythroxylum novogranatense</name>
    <dbReference type="NCBI Taxonomy" id="1862640"/>
    <lineage>
        <taxon>Eukaryota</taxon>
        <taxon>Viridiplantae</taxon>
        <taxon>Streptophyta</taxon>
        <taxon>Embryophyta</taxon>
        <taxon>Tracheophyta</taxon>
        <taxon>Spermatophyta</taxon>
        <taxon>Magnoliopsida</taxon>
        <taxon>eudicotyledons</taxon>
        <taxon>Gunneridae</taxon>
        <taxon>Pentapetalae</taxon>
        <taxon>rosids</taxon>
        <taxon>fabids</taxon>
        <taxon>Malpighiales</taxon>
        <taxon>Erythroxylaceae</taxon>
        <taxon>Erythroxylum</taxon>
    </lineage>
</organism>
<name>A0AAV8TNC3_9ROSI</name>
<dbReference type="CDD" id="cd00503">
    <property type="entry name" value="Frataxin"/>
    <property type="match status" value="1"/>
</dbReference>
<keyword evidence="14" id="KW-1185">Reference proteome</keyword>
<evidence type="ECO:0000256" key="4">
    <source>
        <dbReference type="ARBA" id="ARBA00022434"/>
    </source>
</evidence>
<dbReference type="GO" id="GO:0051537">
    <property type="term" value="F:2 iron, 2 sulfur cluster binding"/>
    <property type="evidence" value="ECO:0007669"/>
    <property type="project" value="TreeGrafter"/>
</dbReference>
<gene>
    <name evidence="13" type="ORF">K2173_021579</name>
</gene>
<evidence type="ECO:0000256" key="12">
    <source>
        <dbReference type="ARBA" id="ARBA00047990"/>
    </source>
</evidence>
<keyword evidence="8" id="KW-0560">Oxidoreductase</keyword>
<reference evidence="13 14" key="1">
    <citation type="submission" date="2021-09" db="EMBL/GenBank/DDBJ databases">
        <title>Genomic insights and catalytic innovation underlie evolution of tropane alkaloids biosynthesis.</title>
        <authorList>
            <person name="Wang Y.-J."/>
            <person name="Tian T."/>
            <person name="Huang J.-P."/>
            <person name="Huang S.-X."/>
        </authorList>
    </citation>
    <scope>NUCLEOTIDE SEQUENCE [LARGE SCALE GENOMIC DNA]</scope>
    <source>
        <strain evidence="13">KIB-2018</strain>
        <tissue evidence="13">Leaf</tissue>
    </source>
</reference>
<dbReference type="GO" id="GO:0004322">
    <property type="term" value="F:ferroxidase activity"/>
    <property type="evidence" value="ECO:0007669"/>
    <property type="project" value="UniProtKB-EC"/>
</dbReference>
<evidence type="ECO:0000256" key="2">
    <source>
        <dbReference type="ARBA" id="ARBA00008183"/>
    </source>
</evidence>
<sequence>MLRRTIEAHLKLRLSIRTTLPSHPSPRLLKPRLSPSKTLRVYFGCPSSSPIPILNSLLEASGPLLLHHTLSSSRTLSSQCPTAIDYRSVLQESEFHKLADSTIHALQEKLEEYGDSVQIEGYDVEYGNEVLTLKLGDSGTYVLNKQTPNRQLWLSSPISGPSRFDWDQNAGTWVYRRTKANLFKVLESELEKLCGEPIELA</sequence>
<comment type="catalytic activity">
    <reaction evidence="12">
        <text>4 Fe(2+) + O2 + 4 H(+) = 4 Fe(3+) + 2 H2O</text>
        <dbReference type="Rhea" id="RHEA:11148"/>
        <dbReference type="ChEBI" id="CHEBI:15377"/>
        <dbReference type="ChEBI" id="CHEBI:15378"/>
        <dbReference type="ChEBI" id="CHEBI:15379"/>
        <dbReference type="ChEBI" id="CHEBI:29033"/>
        <dbReference type="ChEBI" id="CHEBI:29034"/>
        <dbReference type="EC" id="1.16.3.1"/>
    </reaction>
</comment>
<dbReference type="NCBIfam" id="TIGR03422">
    <property type="entry name" value="mito_frataxin"/>
    <property type="match status" value="1"/>
</dbReference>
<dbReference type="EC" id="1.16.3.1" evidence="3"/>
<dbReference type="InterPro" id="IPR017789">
    <property type="entry name" value="Frataxin"/>
</dbReference>
<evidence type="ECO:0000256" key="5">
    <source>
        <dbReference type="ARBA" id="ARBA00022448"/>
    </source>
</evidence>
<accession>A0AAV8TNC3</accession>
<comment type="caution">
    <text evidence="13">The sequence shown here is derived from an EMBL/GenBank/DDBJ whole genome shotgun (WGS) entry which is preliminary data.</text>
</comment>
<evidence type="ECO:0000256" key="9">
    <source>
        <dbReference type="ARBA" id="ARBA00023004"/>
    </source>
</evidence>
<dbReference type="PRINTS" id="PR00904">
    <property type="entry name" value="FRATAXIN"/>
</dbReference>